<dbReference type="SMART" id="SM00437">
    <property type="entry name" value="TOP1Ac"/>
    <property type="match status" value="1"/>
</dbReference>
<dbReference type="InterPro" id="IPR000380">
    <property type="entry name" value="Topo_IA"/>
</dbReference>
<dbReference type="Pfam" id="PF01396">
    <property type="entry name" value="Zn_ribbon_Top1"/>
    <property type="match status" value="1"/>
</dbReference>
<evidence type="ECO:0000256" key="9">
    <source>
        <dbReference type="ARBA" id="ARBA00023029"/>
    </source>
</evidence>
<dbReference type="SUPFAM" id="SSF56712">
    <property type="entry name" value="Prokaryotic type I DNA topoisomerase"/>
    <property type="match status" value="1"/>
</dbReference>
<dbReference type="PANTHER" id="PTHR11390:SF21">
    <property type="entry name" value="DNA TOPOISOMERASE 3-ALPHA"/>
    <property type="match status" value="1"/>
</dbReference>
<dbReference type="GO" id="GO:0006265">
    <property type="term" value="P:DNA topological change"/>
    <property type="evidence" value="ECO:0007669"/>
    <property type="project" value="InterPro"/>
</dbReference>
<keyword evidence="5" id="KW-0677">Repeat</keyword>
<keyword evidence="6" id="KW-0863">Zinc-finger</keyword>
<name>A0A0A2XJ07_9PAST</name>
<evidence type="ECO:0000313" key="17">
    <source>
        <dbReference type="EMBL" id="KGQ32346.1"/>
    </source>
</evidence>
<evidence type="ECO:0000256" key="4">
    <source>
        <dbReference type="ARBA" id="ARBA00022723"/>
    </source>
</evidence>
<dbReference type="GO" id="GO:0006281">
    <property type="term" value="P:DNA repair"/>
    <property type="evidence" value="ECO:0007669"/>
    <property type="project" value="TreeGrafter"/>
</dbReference>
<sequence>MKLILCEKPSQGRDIGKFIGATKRGEGYLSSPDQQTFVTWGIGHLVEQAEPQDYDESYKKWGFDNLPIIPDKWMMKVKKETAKQYKVVMGLIKKANHIVIATDPDREGEVIARELLDMANYKGKVQRLWLSALDDGSIRKALANLKSDAETKPLYAAGLARGRADWLVGMNLTRLFTLIAQKQGYQGVMSVGRVQSPTLAIVVQRDREIENFVSKPFYRLKVNLDGFCAYWQPTESVCDDEGRCIDYSVITQVQRQLSKTLKIDNIETKRKKEMPPLAFDLGTLQQTCSRLFGMGAAQVLKIAQSLYETHKATTYPRTDCGYLPESMIDEIPLVLKAVSESDPQVRNIVAKLDISLRSRVWNDSKITAHHGIIPTTQKVDLSKMSDDELKVYQLVRKHYFAQFLPLYEEDNTSVLLSGNEQTFISKGKQVINMGWKALFQQDRNDDDEEQSLPSLRQGQSCNVVDSDVLTLKTTPPKHYTEGTLIAAMKNAARFVTDARLKQRLRETEGLGTEATRAEVIETLFKRGYLEKKRKEIVATSAGKSLIDGLPDIIKDPGMTALWEQALNDIASGKMLLQDFMDKQNQFISHVVKSMIGSGSMAIQVKAEKICPKCGAAMRRRKGKNGDFWGCSNYPTCTAIENIGSRKRVGKSQ</sequence>
<dbReference type="Gene3D" id="3.40.50.140">
    <property type="match status" value="1"/>
</dbReference>
<dbReference type="EC" id="5.6.2.1" evidence="3"/>
<dbReference type="AlphaFoldDB" id="A0A0A2XJ07"/>
<comment type="caution">
    <text evidence="17">The sequence shown here is derived from an EMBL/GenBank/DDBJ whole genome shotgun (WGS) entry which is preliminary data.</text>
</comment>
<keyword evidence="7" id="KW-0862">Zinc</keyword>
<dbReference type="InterPro" id="IPR005738">
    <property type="entry name" value="TopoIII"/>
</dbReference>
<protein>
    <recommendedName>
        <fullName evidence="3">DNA topoisomerase</fullName>
        <ecNumber evidence="3">5.6.2.1</ecNumber>
    </recommendedName>
    <alternativeName>
        <fullName evidence="15">Omega-protein</fullName>
    </alternativeName>
    <alternativeName>
        <fullName evidence="14">Relaxing enzyme</fullName>
    </alternativeName>
    <alternativeName>
        <fullName evidence="12">Swivelase</fullName>
    </alternativeName>
    <alternativeName>
        <fullName evidence="13">Untwisting enzyme</fullName>
    </alternativeName>
</protein>
<evidence type="ECO:0000256" key="11">
    <source>
        <dbReference type="ARBA" id="ARBA00023235"/>
    </source>
</evidence>
<dbReference type="SMART" id="SM00436">
    <property type="entry name" value="TOP1Bc"/>
    <property type="match status" value="1"/>
</dbReference>
<keyword evidence="4" id="KW-0479">Metal-binding</keyword>
<dbReference type="InterPro" id="IPR006171">
    <property type="entry name" value="TOPRIM_dom"/>
</dbReference>
<dbReference type="PANTHER" id="PTHR11390">
    <property type="entry name" value="PROKARYOTIC DNA TOPOISOMERASE"/>
    <property type="match status" value="1"/>
</dbReference>
<organism evidence="17 18">
    <name type="scientific">Gallibacterium genomosp. 2</name>
    <dbReference type="NCBI Taxonomy" id="155517"/>
    <lineage>
        <taxon>Bacteria</taxon>
        <taxon>Pseudomonadati</taxon>
        <taxon>Pseudomonadota</taxon>
        <taxon>Gammaproteobacteria</taxon>
        <taxon>Pasteurellales</taxon>
        <taxon>Pasteurellaceae</taxon>
        <taxon>Gallibacterium</taxon>
    </lineage>
</organism>
<dbReference type="GeneID" id="77263352"/>
<keyword evidence="9" id="KW-0799">Topoisomerase</keyword>
<dbReference type="Gene3D" id="2.70.20.10">
    <property type="entry name" value="Topoisomerase I, domain 3"/>
    <property type="match status" value="1"/>
</dbReference>
<comment type="similarity">
    <text evidence="2">Belongs to the type IA topoisomerase family.</text>
</comment>
<dbReference type="NCBIfam" id="TIGR01056">
    <property type="entry name" value="topB"/>
    <property type="match status" value="1"/>
</dbReference>
<dbReference type="NCBIfam" id="NF005829">
    <property type="entry name" value="PRK07726.1"/>
    <property type="match status" value="1"/>
</dbReference>
<gene>
    <name evidence="17" type="ORF">P375_06010</name>
</gene>
<evidence type="ECO:0000256" key="8">
    <source>
        <dbReference type="ARBA" id="ARBA00022842"/>
    </source>
</evidence>
<dbReference type="InterPro" id="IPR013826">
    <property type="entry name" value="Topo_IA_cen_sub3"/>
</dbReference>
<dbReference type="EMBL" id="JPXY01000024">
    <property type="protein sequence ID" value="KGQ32346.1"/>
    <property type="molecule type" value="Genomic_DNA"/>
</dbReference>
<dbReference type="InterPro" id="IPR003602">
    <property type="entry name" value="Topo_IA_DNA-bd_dom"/>
</dbReference>
<evidence type="ECO:0000256" key="12">
    <source>
        <dbReference type="ARBA" id="ARBA00030003"/>
    </source>
</evidence>
<evidence type="ECO:0000256" key="5">
    <source>
        <dbReference type="ARBA" id="ARBA00022737"/>
    </source>
</evidence>
<proteinExistence type="inferred from homology"/>
<reference evidence="17 18" key="1">
    <citation type="submission" date="2014-08" db="EMBL/GenBank/DDBJ databases">
        <title>Chaperone-usher fimbriae in a diverse selection of Gallibacterium genomes.</title>
        <authorList>
            <person name="Kudirkiene E."/>
            <person name="Bager R.J."/>
            <person name="Johnson T.J."/>
            <person name="Bojesen A.M."/>
        </authorList>
    </citation>
    <scope>NUCLEOTIDE SEQUENCE [LARGE SCALE GENOMIC DNA]</scope>
    <source>
        <strain evidence="17 18">CCM5976</strain>
    </source>
</reference>
<dbReference type="GO" id="GO:0043597">
    <property type="term" value="C:cytoplasmic replication fork"/>
    <property type="evidence" value="ECO:0007669"/>
    <property type="project" value="TreeGrafter"/>
</dbReference>
<dbReference type="PROSITE" id="PS00396">
    <property type="entry name" value="TOPO_IA_1"/>
    <property type="match status" value="1"/>
</dbReference>
<evidence type="ECO:0000256" key="14">
    <source>
        <dbReference type="ARBA" id="ARBA00032235"/>
    </source>
</evidence>
<dbReference type="SMART" id="SM00493">
    <property type="entry name" value="TOPRIM"/>
    <property type="match status" value="1"/>
</dbReference>
<dbReference type="PRINTS" id="PR00417">
    <property type="entry name" value="PRTPISMRASEI"/>
</dbReference>
<dbReference type="SUPFAM" id="SSF57783">
    <property type="entry name" value="Zinc beta-ribbon"/>
    <property type="match status" value="1"/>
</dbReference>
<comment type="catalytic activity">
    <reaction evidence="1">
        <text>ATP-independent breakage of single-stranded DNA, followed by passage and rejoining.</text>
        <dbReference type="EC" id="5.6.2.1"/>
    </reaction>
</comment>
<dbReference type="Gene3D" id="1.10.290.10">
    <property type="entry name" value="Topoisomerase I, domain 4"/>
    <property type="match status" value="1"/>
</dbReference>
<dbReference type="InterPro" id="IPR003601">
    <property type="entry name" value="Topo_IA_2"/>
</dbReference>
<dbReference type="CDD" id="cd03362">
    <property type="entry name" value="TOPRIM_TopoIA_TopoIII"/>
    <property type="match status" value="1"/>
</dbReference>
<dbReference type="InterPro" id="IPR013498">
    <property type="entry name" value="Topo_IA_Znf"/>
</dbReference>
<evidence type="ECO:0000256" key="7">
    <source>
        <dbReference type="ARBA" id="ARBA00022833"/>
    </source>
</evidence>
<dbReference type="Gene3D" id="3.30.65.10">
    <property type="entry name" value="Bacterial Topoisomerase I, domain 1"/>
    <property type="match status" value="1"/>
</dbReference>
<dbReference type="InterPro" id="IPR013497">
    <property type="entry name" value="Topo_IA_cen"/>
</dbReference>
<dbReference type="GO" id="GO:0003917">
    <property type="term" value="F:DNA topoisomerase type I (single strand cut, ATP-independent) activity"/>
    <property type="evidence" value="ECO:0007669"/>
    <property type="project" value="UniProtKB-EC"/>
</dbReference>
<dbReference type="InterPro" id="IPR023405">
    <property type="entry name" value="Topo_IA_core_domain"/>
</dbReference>
<dbReference type="InterPro" id="IPR013824">
    <property type="entry name" value="Topo_IA_cen_sub1"/>
</dbReference>
<keyword evidence="18" id="KW-1185">Reference proteome</keyword>
<dbReference type="GO" id="GO:0008270">
    <property type="term" value="F:zinc ion binding"/>
    <property type="evidence" value="ECO:0007669"/>
    <property type="project" value="UniProtKB-KW"/>
</dbReference>
<evidence type="ECO:0000256" key="10">
    <source>
        <dbReference type="ARBA" id="ARBA00023125"/>
    </source>
</evidence>
<evidence type="ECO:0000256" key="3">
    <source>
        <dbReference type="ARBA" id="ARBA00012891"/>
    </source>
</evidence>
<evidence type="ECO:0000313" key="18">
    <source>
        <dbReference type="Proteomes" id="UP000030418"/>
    </source>
</evidence>
<evidence type="ECO:0000256" key="13">
    <source>
        <dbReference type="ARBA" id="ARBA00031985"/>
    </source>
</evidence>
<dbReference type="GO" id="GO:0003677">
    <property type="term" value="F:DNA binding"/>
    <property type="evidence" value="ECO:0007669"/>
    <property type="project" value="UniProtKB-KW"/>
</dbReference>
<dbReference type="CDD" id="cd00186">
    <property type="entry name" value="TOP1Ac"/>
    <property type="match status" value="1"/>
</dbReference>
<evidence type="ECO:0000259" key="16">
    <source>
        <dbReference type="PROSITE" id="PS52039"/>
    </source>
</evidence>
<dbReference type="Gene3D" id="1.10.460.10">
    <property type="entry name" value="Topoisomerase I, domain 2"/>
    <property type="match status" value="1"/>
</dbReference>
<dbReference type="RefSeq" id="WP_018347287.1">
    <property type="nucleotide sequence ID" value="NZ_JPXY01000024.1"/>
</dbReference>
<evidence type="ECO:0000256" key="15">
    <source>
        <dbReference type="ARBA" id="ARBA00032877"/>
    </source>
</evidence>
<dbReference type="FunFam" id="1.10.290.10:FF:000004">
    <property type="entry name" value="DNA topoisomerase 3"/>
    <property type="match status" value="1"/>
</dbReference>
<dbReference type="Pfam" id="PF01751">
    <property type="entry name" value="Toprim"/>
    <property type="match status" value="1"/>
</dbReference>
<dbReference type="Proteomes" id="UP000030418">
    <property type="component" value="Unassembled WGS sequence"/>
</dbReference>
<accession>A0A0A2XJ07</accession>
<evidence type="ECO:0000256" key="1">
    <source>
        <dbReference type="ARBA" id="ARBA00000213"/>
    </source>
</evidence>
<evidence type="ECO:0000256" key="6">
    <source>
        <dbReference type="ARBA" id="ARBA00022771"/>
    </source>
</evidence>
<feature type="domain" description="Topo IA-type catalytic" evidence="16">
    <location>
        <begin position="151"/>
        <end position="591"/>
    </location>
</feature>
<dbReference type="InterPro" id="IPR023406">
    <property type="entry name" value="Topo_IA_AS"/>
</dbReference>
<dbReference type="InterPro" id="IPR034144">
    <property type="entry name" value="TOPRIM_TopoIII"/>
</dbReference>
<keyword evidence="11 17" id="KW-0413">Isomerase</keyword>
<dbReference type="PROSITE" id="PS52039">
    <property type="entry name" value="TOPO_IA_2"/>
    <property type="match status" value="1"/>
</dbReference>
<dbReference type="Pfam" id="PF01131">
    <property type="entry name" value="Topoisom_bac"/>
    <property type="match status" value="1"/>
</dbReference>
<dbReference type="InterPro" id="IPR013825">
    <property type="entry name" value="Topo_IA_cen_sub2"/>
</dbReference>
<evidence type="ECO:0000256" key="2">
    <source>
        <dbReference type="ARBA" id="ARBA00009446"/>
    </source>
</evidence>
<keyword evidence="8" id="KW-0460">Magnesium</keyword>
<dbReference type="GO" id="GO:0006310">
    <property type="term" value="P:DNA recombination"/>
    <property type="evidence" value="ECO:0007669"/>
    <property type="project" value="TreeGrafter"/>
</dbReference>
<keyword evidence="10" id="KW-0238">DNA-binding</keyword>